<protein>
    <submittedName>
        <fullName evidence="2">Uncharacterized protein</fullName>
    </submittedName>
</protein>
<reference evidence="1" key="2">
    <citation type="submission" date="2019-12" db="EMBL/GenBank/DDBJ databases">
        <title>Haloferax alexandrinus strain pws11.</title>
        <authorList>
            <person name="Verma D.K."/>
            <person name="Gopal K."/>
            <person name="Prasad E.S."/>
        </authorList>
    </citation>
    <scope>NUCLEOTIDE SEQUENCE</scope>
    <source>
        <strain evidence="1">Pws11</strain>
    </source>
</reference>
<dbReference type="Proteomes" id="UP000320212">
    <property type="component" value="Unassembled WGS sequence"/>
</dbReference>
<dbReference type="Proteomes" id="UP000465667">
    <property type="component" value="Chromosome"/>
</dbReference>
<organism evidence="2 5">
    <name type="scientific">Haloferax volcanii</name>
    <name type="common">Halobacterium volcanii</name>
    <dbReference type="NCBI Taxonomy" id="2246"/>
    <lineage>
        <taxon>Archaea</taxon>
        <taxon>Methanobacteriati</taxon>
        <taxon>Methanobacteriota</taxon>
        <taxon>Stenosarchaea group</taxon>
        <taxon>Halobacteria</taxon>
        <taxon>Halobacteriales</taxon>
        <taxon>Haloferacaceae</taxon>
        <taxon>Haloferax</taxon>
    </lineage>
</organism>
<accession>A0A558GAT8</accession>
<reference evidence="2 5" key="3">
    <citation type="submission" date="2020-02" db="EMBL/GenBank/DDBJ databases">
        <title>Whole genome sequence of Haloferax alexandrinus pws1.</title>
        <authorList>
            <person name="Verma D.K."/>
            <person name="Gopal K."/>
            <person name="Prasad E.S."/>
        </authorList>
    </citation>
    <scope>NUCLEOTIDE SEQUENCE [LARGE SCALE GENOMIC DNA]</scope>
    <source>
        <strain evidence="2">Wsp1</strain>
        <strain evidence="5">wsp1</strain>
    </source>
</reference>
<dbReference type="AlphaFoldDB" id="A0A6C0V046"/>
<dbReference type="EMBL" id="VMTR01000056">
    <property type="protein sequence ID" value="TVT94870.1"/>
    <property type="molecule type" value="Genomic_DNA"/>
</dbReference>
<dbReference type="EMBL" id="CP048738">
    <property type="protein sequence ID" value="QIB80061.1"/>
    <property type="molecule type" value="Genomic_DNA"/>
</dbReference>
<evidence type="ECO:0000313" key="2">
    <source>
        <dbReference type="EMBL" id="QIB80061.1"/>
    </source>
</evidence>
<evidence type="ECO:0000313" key="5">
    <source>
        <dbReference type="Proteomes" id="UP000465667"/>
    </source>
</evidence>
<name>A0A6C0V046_HALVO</name>
<proteinExistence type="predicted"/>
<evidence type="ECO:0000313" key="4">
    <source>
        <dbReference type="Proteomes" id="UP000320212"/>
    </source>
</evidence>
<reference evidence="3 4" key="1">
    <citation type="submission" date="2019-07" db="EMBL/GenBank/DDBJ databases">
        <title>Draft genome sequence of Haloferax volcanii SS0101, isolated from salt farm in Samut Sakhon, Thailand.</title>
        <authorList>
            <person name="Wanthongcharoen S."/>
            <person name="Yamprayoonswat W."/>
            <person name="Ruangsuj P."/>
            <person name="Thongpramul N."/>
            <person name="Jumpathong W."/>
            <person name="Sittihan S."/>
            <person name="Kanjanavas P."/>
            <person name="Yasawong M."/>
        </authorList>
    </citation>
    <scope>NUCLEOTIDE SEQUENCE [LARGE SCALE GENOMIC DNA]</scope>
    <source>
        <strain evidence="3 4">SS0101</strain>
    </source>
</reference>
<evidence type="ECO:0000313" key="1">
    <source>
        <dbReference type="EMBL" id="NLV01994.1"/>
    </source>
</evidence>
<evidence type="ECO:0000313" key="3">
    <source>
        <dbReference type="EMBL" id="TVT94870.1"/>
    </source>
</evidence>
<dbReference type="EMBL" id="WOWC01000001">
    <property type="protein sequence ID" value="NLV01994.1"/>
    <property type="molecule type" value="Genomic_DNA"/>
</dbReference>
<accession>A0A6C0V046</accession>
<sequence>MRTKTVDNGTASLANDAVGSRAAVGERTAATREYSAGRVARGRIPPARQIFSNGRMYSET</sequence>
<gene>
    <name evidence="3" type="ORF">FQA18_09590</name>
    <name evidence="2" type="ORF">G3A49_08575</name>
    <name evidence="1" type="ORF">GOC85_05305</name>
</gene>
<dbReference type="KEGG" id="hale:G3A49_08575"/>
<dbReference type="Proteomes" id="UP000619835">
    <property type="component" value="Unassembled WGS sequence"/>
</dbReference>